<organism evidence="2 5">
    <name type="scientific">Candidatus Iainarchaeum sp</name>
    <dbReference type="NCBI Taxonomy" id="3101447"/>
    <lineage>
        <taxon>Archaea</taxon>
        <taxon>Candidatus Iainarchaeota</taxon>
        <taxon>Candidatus Iainarchaeia</taxon>
        <taxon>Candidatus Iainarchaeales</taxon>
        <taxon>Candidatus Iainarchaeaceae</taxon>
        <taxon>Candidatus Iainarchaeum</taxon>
    </lineage>
</organism>
<protein>
    <submittedName>
        <fullName evidence="2">Uncharacterized protein</fullName>
    </submittedName>
</protein>
<evidence type="ECO:0000313" key="3">
    <source>
        <dbReference type="EMBL" id="HIH33431.1"/>
    </source>
</evidence>
<sequence>MEKTPKEHLERFFGLLEMLESGNFKAVKELDKIASLLRERKLLVPKIRAAKAKGLNVSKLRENAAKQEEALRKNLQEQKRKERARLRKFNKPKRF</sequence>
<evidence type="ECO:0000313" key="5">
    <source>
        <dbReference type="Proteomes" id="UP000590964"/>
    </source>
</evidence>
<dbReference type="AlphaFoldDB" id="A0A7J4K0S8"/>
<gene>
    <name evidence="2" type="ORF">HA222_00330</name>
    <name evidence="3" type="ORF">HA227_04225</name>
    <name evidence="4" type="ORF">J4478_04455</name>
</gene>
<name>A0A7J4K0S8_9ARCH</name>
<reference evidence="2" key="1">
    <citation type="journal article" date="2020" name="bioRxiv">
        <title>A rank-normalized archaeal taxonomy based on genome phylogeny resolves widespread incomplete and uneven classifications.</title>
        <authorList>
            <person name="Rinke C."/>
            <person name="Chuvochina M."/>
            <person name="Mussig A.J."/>
            <person name="Chaumeil P.-A."/>
            <person name="Waite D.W."/>
            <person name="Whitman W.B."/>
            <person name="Parks D.H."/>
            <person name="Hugenholtz P."/>
        </authorList>
    </citation>
    <scope>NUCLEOTIDE SEQUENCE</scope>
    <source>
        <strain evidence="3">UBA10036</strain>
        <strain evidence="2">UBA10191</strain>
    </source>
</reference>
<accession>A0A7J4K0S8</accession>
<evidence type="ECO:0000256" key="1">
    <source>
        <dbReference type="SAM" id="MobiDB-lite"/>
    </source>
</evidence>
<proteinExistence type="predicted"/>
<dbReference type="EMBL" id="JAGVWB010000030">
    <property type="protein sequence ID" value="MBS3058624.1"/>
    <property type="molecule type" value="Genomic_DNA"/>
</dbReference>
<dbReference type="EMBL" id="DUFW01000003">
    <property type="protein sequence ID" value="HIH21096.1"/>
    <property type="molecule type" value="Genomic_DNA"/>
</dbReference>
<dbReference type="Proteomes" id="UP000680185">
    <property type="component" value="Unassembled WGS sequence"/>
</dbReference>
<feature type="compositionally biased region" description="Basic residues" evidence="1">
    <location>
        <begin position="81"/>
        <end position="95"/>
    </location>
</feature>
<feature type="region of interest" description="Disordered" evidence="1">
    <location>
        <begin position="73"/>
        <end position="95"/>
    </location>
</feature>
<reference evidence="4" key="3">
    <citation type="submission" date="2021-05" db="EMBL/GenBank/DDBJ databases">
        <title>Protein family content uncovers lineage relationships and bacterial pathway maintenance mechanisms in DPANN archaea.</title>
        <authorList>
            <person name="Castelle C.J."/>
            <person name="Meheust R."/>
            <person name="Jaffe A.L."/>
            <person name="Seitz K."/>
            <person name="Gong X."/>
            <person name="Baker B.J."/>
            <person name="Banfield J.F."/>
        </authorList>
    </citation>
    <scope>NUCLEOTIDE SEQUENCE</scope>
    <source>
        <strain evidence="4">RIFCSPLOWO2_01_FULL_43_13</strain>
    </source>
</reference>
<reference evidence="4" key="2">
    <citation type="submission" date="2021-03" db="EMBL/GenBank/DDBJ databases">
        <authorList>
            <person name="Jaffe A."/>
        </authorList>
    </citation>
    <scope>NUCLEOTIDE SEQUENCE</scope>
    <source>
        <strain evidence="4">RIFCSPLOWO2_01_FULL_43_13</strain>
    </source>
</reference>
<evidence type="ECO:0000313" key="2">
    <source>
        <dbReference type="EMBL" id="HIH21096.1"/>
    </source>
</evidence>
<evidence type="ECO:0000313" key="4">
    <source>
        <dbReference type="EMBL" id="MBS3058624.1"/>
    </source>
</evidence>
<dbReference type="EMBL" id="DUFJ01000094">
    <property type="protein sequence ID" value="HIH33431.1"/>
    <property type="molecule type" value="Genomic_DNA"/>
</dbReference>
<comment type="caution">
    <text evidence="2">The sequence shown here is derived from an EMBL/GenBank/DDBJ whole genome shotgun (WGS) entry which is preliminary data.</text>
</comment>
<dbReference type="Proteomes" id="UP000590964">
    <property type="component" value="Unassembled WGS sequence"/>
</dbReference>
<dbReference type="Proteomes" id="UP000527315">
    <property type="component" value="Unassembled WGS sequence"/>
</dbReference>